<dbReference type="Proteomes" id="UP000061018">
    <property type="component" value="Chromosome"/>
</dbReference>
<evidence type="ECO:0000313" key="4">
    <source>
        <dbReference type="Proteomes" id="UP000061018"/>
    </source>
</evidence>
<gene>
    <name evidence="2" type="ORF">SAM23877_0117</name>
    <name evidence="3" type="ORF">SAM23877_7556</name>
</gene>
<name>A0A0K2B6C9_STRA7</name>
<feature type="region of interest" description="Disordered" evidence="1">
    <location>
        <begin position="1"/>
        <end position="39"/>
    </location>
</feature>
<accession>A0A0K2B6C9</accession>
<proteinExistence type="predicted"/>
<dbReference type="KEGG" id="samb:SAM23877_7556"/>
<dbReference type="KEGG" id="samb:SAM23877_0117"/>
<reference evidence="3" key="2">
    <citation type="submission" date="2015-07" db="EMBL/GenBank/DDBJ databases">
        <title>Complete genome sequence of Streptomyces ambofaciens ATCC 23877, the spiramycin producer.</title>
        <authorList>
            <person name="Thibessard A."/>
            <person name="Haas D."/>
            <person name="Gerbaud C."/>
            <person name="Aigle B."/>
            <person name="Lautru S."/>
            <person name="Pernodet J.-L."/>
            <person name="Leblond P."/>
        </authorList>
    </citation>
    <scope>NUCLEOTIDE SEQUENCE [LARGE SCALE GENOMIC DNA]</scope>
    <source>
        <strain evidence="3">ATCC 23877</strain>
    </source>
</reference>
<evidence type="ECO:0000313" key="3">
    <source>
        <dbReference type="EMBL" id="AKZ60597.1"/>
    </source>
</evidence>
<evidence type="ECO:0000313" key="2">
    <source>
        <dbReference type="EMBL" id="AKZ53166.1"/>
    </source>
</evidence>
<sequence>MPRRSEGVFPQFSQLPRTAPMAGPLRAAGSRSHHSGSRLRLSTDFGTRVLHLLVLAAVTAAGVQAATHTHYRAPRLIPFNAPVA</sequence>
<dbReference type="EMBL" id="CP012382">
    <property type="protein sequence ID" value="AKZ53166.1"/>
    <property type="molecule type" value="Genomic_DNA"/>
</dbReference>
<organism evidence="3 4">
    <name type="scientific">Streptomyces ambofaciens (strain ATCC 23877 / 3486 / DSM 40053 / JCM 4204 / NBRC 12836 / NRRL B-2516)</name>
    <dbReference type="NCBI Taxonomy" id="278992"/>
    <lineage>
        <taxon>Bacteria</taxon>
        <taxon>Bacillati</taxon>
        <taxon>Actinomycetota</taxon>
        <taxon>Actinomycetes</taxon>
        <taxon>Kitasatosporales</taxon>
        <taxon>Streptomycetaceae</taxon>
        <taxon>Streptomyces</taxon>
    </lineage>
</organism>
<protein>
    <submittedName>
        <fullName evidence="3">Uncharacterized protein</fullName>
    </submittedName>
</protein>
<evidence type="ECO:0000256" key="1">
    <source>
        <dbReference type="SAM" id="MobiDB-lite"/>
    </source>
</evidence>
<dbReference type="AlphaFoldDB" id="A0A0K2B6C9"/>
<reference evidence="4" key="1">
    <citation type="journal article" date="2015" name="J. Biotechnol.">
        <title>Complete genome sequence of Streptomyces ambofaciens ATCC 23877, the spiramycin producer.</title>
        <authorList>
            <person name="Thibessard A."/>
            <person name="Haas D."/>
            <person name="Gerbaud C."/>
            <person name="Aigle B."/>
            <person name="Lautru S."/>
            <person name="Pernodet J.L."/>
            <person name="Leblond P."/>
        </authorList>
    </citation>
    <scope>NUCLEOTIDE SEQUENCE [LARGE SCALE GENOMIC DNA]</scope>
    <source>
        <strain evidence="4">ATCC 23877 / 3486 / DSM 40053 / JCM 4204 / NBRC 12836 / NRRL B-2516</strain>
    </source>
</reference>
<dbReference type="EMBL" id="CP012382">
    <property type="protein sequence ID" value="AKZ60597.1"/>
    <property type="molecule type" value="Genomic_DNA"/>
</dbReference>